<dbReference type="PANTHER" id="PTHR34298:SF2">
    <property type="entry name" value="SEGREGATION AND CONDENSATION PROTEIN B"/>
    <property type="match status" value="1"/>
</dbReference>
<organism evidence="6 7">
    <name type="scientific">Verticiella sediminum</name>
    <dbReference type="NCBI Taxonomy" id="1247510"/>
    <lineage>
        <taxon>Bacteria</taxon>
        <taxon>Pseudomonadati</taxon>
        <taxon>Pseudomonadota</taxon>
        <taxon>Betaproteobacteria</taxon>
        <taxon>Burkholderiales</taxon>
        <taxon>Alcaligenaceae</taxon>
        <taxon>Verticiella</taxon>
    </lineage>
</organism>
<dbReference type="AlphaFoldDB" id="A0A556A6H2"/>
<dbReference type="PANTHER" id="PTHR34298">
    <property type="entry name" value="SEGREGATION AND CONDENSATION PROTEIN B"/>
    <property type="match status" value="1"/>
</dbReference>
<evidence type="ECO:0000313" key="6">
    <source>
        <dbReference type="EMBL" id="TSH88472.1"/>
    </source>
</evidence>
<dbReference type="OrthoDB" id="9806226at2"/>
<dbReference type="Pfam" id="PF04079">
    <property type="entry name" value="SMC_ScpB"/>
    <property type="match status" value="1"/>
</dbReference>
<proteinExistence type="predicted"/>
<evidence type="ECO:0000256" key="3">
    <source>
        <dbReference type="ARBA" id="ARBA00022829"/>
    </source>
</evidence>
<evidence type="ECO:0000256" key="2">
    <source>
        <dbReference type="ARBA" id="ARBA00022618"/>
    </source>
</evidence>
<feature type="region of interest" description="Disordered" evidence="5">
    <location>
        <begin position="198"/>
        <end position="367"/>
    </location>
</feature>
<keyword evidence="1" id="KW-0963">Cytoplasm</keyword>
<sequence>MNTSEAKLVLETALLCAQAPLALSDLRRLFDNDLDAGEVRDLLEELREDWGQRGLELVTLASGWRFQSRAAMQIYLERLTPERPPKYSRAALETLAIIAYRQPVTRGDIEEIRGVTVSTNVVRALEDRGWIEVIGHREAPGRPALLGTTRQFLDDLGLAALDELPPIDEPQAAEVLAGLDFGDATALVQPAAQVALEGQEAADAEPAPAAGAETGGDDEGNGGAHTVVADAHEPPLAGEPLPDAPASAAGAAHEATAPAAPPTPDTAGADFPTRDEPALLQPDESAPTERHDQETERAATQSDGASMDETGGPSRHEANAADAEDANAAPVADAASAMGLQAADGHHGPGDDESRDDTTEEESDHDR</sequence>
<dbReference type="GO" id="GO:0051304">
    <property type="term" value="P:chromosome separation"/>
    <property type="evidence" value="ECO:0007669"/>
    <property type="project" value="InterPro"/>
</dbReference>
<dbReference type="Gene3D" id="1.10.10.10">
    <property type="entry name" value="Winged helix-like DNA-binding domain superfamily/Winged helix DNA-binding domain"/>
    <property type="match status" value="2"/>
</dbReference>
<dbReference type="RefSeq" id="WP_143951343.1">
    <property type="nucleotide sequence ID" value="NZ_BAABMB010000002.1"/>
</dbReference>
<dbReference type="Proteomes" id="UP000318405">
    <property type="component" value="Unassembled WGS sequence"/>
</dbReference>
<evidence type="ECO:0000313" key="7">
    <source>
        <dbReference type="Proteomes" id="UP000318405"/>
    </source>
</evidence>
<evidence type="ECO:0000256" key="4">
    <source>
        <dbReference type="ARBA" id="ARBA00023306"/>
    </source>
</evidence>
<gene>
    <name evidence="6" type="primary">scpB</name>
    <name evidence="6" type="ORF">FOZ76_26700</name>
</gene>
<comment type="caution">
    <text evidence="6">The sequence shown here is derived from an EMBL/GenBank/DDBJ whole genome shotgun (WGS) entry which is preliminary data.</text>
</comment>
<dbReference type="InterPro" id="IPR036388">
    <property type="entry name" value="WH-like_DNA-bd_sf"/>
</dbReference>
<keyword evidence="3" id="KW-0159">Chromosome partition</keyword>
<keyword evidence="2" id="KW-0132">Cell division</keyword>
<accession>A0A556A6H2</accession>
<dbReference type="NCBIfam" id="TIGR00281">
    <property type="entry name" value="SMC-Scp complex subunit ScpB"/>
    <property type="match status" value="1"/>
</dbReference>
<evidence type="ECO:0000256" key="5">
    <source>
        <dbReference type="SAM" id="MobiDB-lite"/>
    </source>
</evidence>
<name>A0A556A6H2_9BURK</name>
<feature type="compositionally biased region" description="Low complexity" evidence="5">
    <location>
        <begin position="240"/>
        <end position="258"/>
    </location>
</feature>
<reference evidence="6 7" key="1">
    <citation type="submission" date="2019-07" db="EMBL/GenBank/DDBJ databases">
        <title>Qingshengfaniella alkalisoli gen. nov., sp. nov., isolated from saline soil.</title>
        <authorList>
            <person name="Xu L."/>
            <person name="Huang X.-X."/>
            <person name="Sun J.-Q."/>
        </authorList>
    </citation>
    <scope>NUCLEOTIDE SEQUENCE [LARGE SCALE GENOMIC DNA]</scope>
    <source>
        <strain evidence="6 7">DSM 27279</strain>
    </source>
</reference>
<dbReference type="InterPro" id="IPR005234">
    <property type="entry name" value="ScpB_csome_segregation"/>
</dbReference>
<evidence type="ECO:0000256" key="1">
    <source>
        <dbReference type="ARBA" id="ARBA00022490"/>
    </source>
</evidence>
<feature type="compositionally biased region" description="Acidic residues" evidence="5">
    <location>
        <begin position="353"/>
        <end position="367"/>
    </location>
</feature>
<feature type="compositionally biased region" description="Basic and acidic residues" evidence="5">
    <location>
        <begin position="287"/>
        <end position="297"/>
    </location>
</feature>
<dbReference type="InterPro" id="IPR036390">
    <property type="entry name" value="WH_DNA-bd_sf"/>
</dbReference>
<protein>
    <submittedName>
        <fullName evidence="6">SMC-Scp complex subunit ScpB</fullName>
    </submittedName>
</protein>
<feature type="compositionally biased region" description="Low complexity" evidence="5">
    <location>
        <begin position="326"/>
        <end position="337"/>
    </location>
</feature>
<keyword evidence="7" id="KW-1185">Reference proteome</keyword>
<feature type="compositionally biased region" description="Low complexity" evidence="5">
    <location>
        <begin position="198"/>
        <end position="212"/>
    </location>
</feature>
<keyword evidence="4" id="KW-0131">Cell cycle</keyword>
<dbReference type="SUPFAM" id="SSF46785">
    <property type="entry name" value="Winged helix' DNA-binding domain"/>
    <property type="match status" value="2"/>
</dbReference>
<dbReference type="EMBL" id="VLTJ01000044">
    <property type="protein sequence ID" value="TSH88472.1"/>
    <property type="molecule type" value="Genomic_DNA"/>
</dbReference>
<dbReference type="GO" id="GO:0051301">
    <property type="term" value="P:cell division"/>
    <property type="evidence" value="ECO:0007669"/>
    <property type="project" value="UniProtKB-KW"/>
</dbReference>